<dbReference type="STRING" id="96773.Tchl_0383"/>
<reference evidence="1 2" key="1">
    <citation type="submission" date="2016-12" db="EMBL/GenBank/DDBJ databases">
        <title>Complete genome sequence of Thauera chlorobenzoica, a Betaproteobacterium degrading haloaromatics anaerobically to CO2 and halides.</title>
        <authorList>
            <person name="Goris T."/>
            <person name="Mergelsberg M."/>
            <person name="Boll M."/>
        </authorList>
    </citation>
    <scope>NUCLEOTIDE SEQUENCE [LARGE SCALE GENOMIC DNA]</scope>
    <source>
        <strain evidence="1 2">3CB1</strain>
    </source>
</reference>
<accession>A0A1H5W928</accession>
<dbReference type="Proteomes" id="UP000185739">
    <property type="component" value="Chromosome"/>
</dbReference>
<keyword evidence="1" id="KW-0969">Cilium</keyword>
<keyword evidence="1" id="KW-0282">Flagellum</keyword>
<proteinExistence type="predicted"/>
<name>A0A1H5W928_9RHOO</name>
<dbReference type="PANTHER" id="PTHR37166:SF1">
    <property type="entry name" value="PROTEIN FLAG"/>
    <property type="match status" value="1"/>
</dbReference>
<dbReference type="PANTHER" id="PTHR37166">
    <property type="entry name" value="PROTEIN FLAG"/>
    <property type="match status" value="1"/>
</dbReference>
<keyword evidence="2" id="KW-1185">Reference proteome</keyword>
<dbReference type="Pfam" id="PF03646">
    <property type="entry name" value="FlaG"/>
    <property type="match status" value="1"/>
</dbReference>
<dbReference type="InterPro" id="IPR035924">
    <property type="entry name" value="FlaG-like_sf"/>
</dbReference>
<dbReference type="RefSeq" id="WP_075146898.1">
    <property type="nucleotide sequence ID" value="NZ_CP018839.1"/>
</dbReference>
<dbReference type="EMBL" id="CP018839">
    <property type="protein sequence ID" value="APR03255.1"/>
    <property type="molecule type" value="Genomic_DNA"/>
</dbReference>
<dbReference type="AlphaFoldDB" id="A0A1H5W928"/>
<dbReference type="SUPFAM" id="SSF160214">
    <property type="entry name" value="FlaG-like"/>
    <property type="match status" value="1"/>
</dbReference>
<evidence type="ECO:0000313" key="1">
    <source>
        <dbReference type="EMBL" id="APR03255.1"/>
    </source>
</evidence>
<dbReference type="InterPro" id="IPR005186">
    <property type="entry name" value="FlaG"/>
</dbReference>
<organism evidence="1 2">
    <name type="scientific">Thauera chlorobenzoica</name>
    <dbReference type="NCBI Taxonomy" id="96773"/>
    <lineage>
        <taxon>Bacteria</taxon>
        <taxon>Pseudomonadati</taxon>
        <taxon>Pseudomonadota</taxon>
        <taxon>Betaproteobacteria</taxon>
        <taxon>Rhodocyclales</taxon>
        <taxon>Zoogloeaceae</taxon>
        <taxon>Thauera</taxon>
    </lineage>
</organism>
<evidence type="ECO:0000313" key="2">
    <source>
        <dbReference type="Proteomes" id="UP000185739"/>
    </source>
</evidence>
<dbReference type="Gene3D" id="3.30.160.170">
    <property type="entry name" value="FlaG-like"/>
    <property type="match status" value="1"/>
</dbReference>
<dbReference type="KEGG" id="tcl:Tchl_0383"/>
<dbReference type="OrthoDB" id="8565152at2"/>
<protein>
    <submittedName>
        <fullName evidence="1">Flagellin protein FlaG</fullName>
    </submittedName>
</protein>
<sequence>MTSPLIDAGAAPAGPALYDLTPRQRLEQVMSRLPPATSVLSEDGAAAPSRGELVEPLKRINEVMRGYGLEFSLDEDSGRWITRVVDRESGELLRQIPAEEVLAIARRLDQGQGLILRSSA</sequence>
<keyword evidence="1" id="KW-0966">Cell projection</keyword>
<gene>
    <name evidence="1" type="ORF">Tchl_0383</name>
</gene>